<evidence type="ECO:0000256" key="2">
    <source>
        <dbReference type="ARBA" id="ARBA00010868"/>
    </source>
</evidence>
<dbReference type="Proteomes" id="UP000694906">
    <property type="component" value="Unplaced"/>
</dbReference>
<dbReference type="PROSITE" id="PS00472">
    <property type="entry name" value="SMALL_CYTOKINES_CC"/>
    <property type="match status" value="1"/>
</dbReference>
<dbReference type="PANTHER" id="PTHR12015">
    <property type="entry name" value="SMALL INDUCIBLE CYTOKINE A"/>
    <property type="match status" value="1"/>
</dbReference>
<comment type="subcellular location">
    <subcellularLocation>
        <location evidence="1 10">Secreted</location>
    </subcellularLocation>
</comment>
<dbReference type="GO" id="GO:0006954">
    <property type="term" value="P:inflammatory response"/>
    <property type="evidence" value="ECO:0007669"/>
    <property type="project" value="UniProtKB-KW"/>
</dbReference>
<evidence type="ECO:0000259" key="12">
    <source>
        <dbReference type="SMART" id="SM00199"/>
    </source>
</evidence>
<name>A0AAX6STQ3_HETGA</name>
<evidence type="ECO:0000313" key="14">
    <source>
        <dbReference type="RefSeq" id="XP_021112144.1"/>
    </source>
</evidence>
<dbReference type="Pfam" id="PF00048">
    <property type="entry name" value="IL8"/>
    <property type="match status" value="1"/>
</dbReference>
<dbReference type="Gene3D" id="2.40.50.40">
    <property type="match status" value="1"/>
</dbReference>
<keyword evidence="5 10" id="KW-0964">Secreted</keyword>
<dbReference type="FunFam" id="2.40.50.40:FF:000012">
    <property type="entry name" value="C-C motif chemokine"/>
    <property type="match status" value="1"/>
</dbReference>
<dbReference type="AlphaFoldDB" id="A0AAX6STQ3"/>
<evidence type="ECO:0000256" key="3">
    <source>
        <dbReference type="ARBA" id="ARBA00022500"/>
    </source>
</evidence>
<feature type="compositionally biased region" description="Basic and acidic residues" evidence="11">
    <location>
        <begin position="1"/>
        <end position="14"/>
    </location>
</feature>
<keyword evidence="4 10" id="KW-0202">Cytokine</keyword>
<organism evidence="13 14">
    <name type="scientific">Heterocephalus glaber</name>
    <name type="common">Naked mole rat</name>
    <dbReference type="NCBI Taxonomy" id="10181"/>
    <lineage>
        <taxon>Eukaryota</taxon>
        <taxon>Metazoa</taxon>
        <taxon>Chordata</taxon>
        <taxon>Craniata</taxon>
        <taxon>Vertebrata</taxon>
        <taxon>Euteleostomi</taxon>
        <taxon>Mammalia</taxon>
        <taxon>Eutheria</taxon>
        <taxon>Euarchontoglires</taxon>
        <taxon>Glires</taxon>
        <taxon>Rodentia</taxon>
        <taxon>Hystricomorpha</taxon>
        <taxon>Bathyergidae</taxon>
        <taxon>Heterocephalus</taxon>
    </lineage>
</organism>
<evidence type="ECO:0000256" key="1">
    <source>
        <dbReference type="ARBA" id="ARBA00004613"/>
    </source>
</evidence>
<dbReference type="CTD" id="6361"/>
<reference evidence="14" key="1">
    <citation type="submission" date="2025-08" db="UniProtKB">
        <authorList>
            <consortium name="RefSeq"/>
        </authorList>
    </citation>
    <scope>IDENTIFICATION</scope>
</reference>
<evidence type="ECO:0000256" key="9">
    <source>
        <dbReference type="ARBA" id="ARBA00046039"/>
    </source>
</evidence>
<keyword evidence="7" id="KW-1015">Disulfide bond</keyword>
<comment type="function">
    <text evidence="9">Chemokine, which displays chemotactic activity for T lymphocytes, preferentially Th2 cells, but not monocytes or granulocytes. Therefore plays an important role in a wide range of inflammatory and immunological processes. Acts by binding to CCR4 at T-cell surface. Mediates GM-CSF/CSF2-driven pain and inflammation. In the brain, required to maintain the typical, highly branched morphology of hippocampal microglia under homeostatic conditions. May be important for the appropriate adaptation of microglial morphology and synaptic plasticity to acute lipopolysaccharide (LPS)-induced neuroinflammation. Plays a role in wound healing, mainly by inducing fibroblast migration into the wound.</text>
</comment>
<dbReference type="InterPro" id="IPR039809">
    <property type="entry name" value="Chemokine_b/g/d"/>
</dbReference>
<accession>A0AAX6STQ3</accession>
<dbReference type="RefSeq" id="XP_021112144.1">
    <property type="nucleotide sequence ID" value="XM_021256485.1"/>
</dbReference>
<keyword evidence="3 10" id="KW-0145">Chemotaxis</keyword>
<keyword evidence="13" id="KW-1185">Reference proteome</keyword>
<dbReference type="InterPro" id="IPR001811">
    <property type="entry name" value="Chemokine_IL8-like_dom"/>
</dbReference>
<evidence type="ECO:0000256" key="11">
    <source>
        <dbReference type="SAM" id="MobiDB-lite"/>
    </source>
</evidence>
<evidence type="ECO:0000256" key="4">
    <source>
        <dbReference type="ARBA" id="ARBA00022514"/>
    </source>
</evidence>
<dbReference type="GO" id="GO:0008009">
    <property type="term" value="F:chemokine activity"/>
    <property type="evidence" value="ECO:0007669"/>
    <property type="project" value="InterPro"/>
</dbReference>
<dbReference type="SUPFAM" id="SSF54117">
    <property type="entry name" value="Interleukin 8-like chemokines"/>
    <property type="match status" value="1"/>
</dbReference>
<gene>
    <name evidence="14" type="primary">Ccl17</name>
</gene>
<evidence type="ECO:0000313" key="13">
    <source>
        <dbReference type="Proteomes" id="UP000694906"/>
    </source>
</evidence>
<feature type="domain" description="Chemokine interleukin-8-like" evidence="12">
    <location>
        <begin position="52"/>
        <end position="110"/>
    </location>
</feature>
<proteinExistence type="inferred from homology"/>
<keyword evidence="8" id="KW-0395">Inflammatory response</keyword>
<dbReference type="GeneID" id="101697698"/>
<dbReference type="PANTHER" id="PTHR12015:SF111">
    <property type="entry name" value="C-C MOTIF CHEMOKINE 17"/>
    <property type="match status" value="1"/>
</dbReference>
<evidence type="ECO:0000256" key="5">
    <source>
        <dbReference type="ARBA" id="ARBA00022525"/>
    </source>
</evidence>
<sequence length="123" mass="13934">MDPPQEHRHRETQGHTHAVTTCGHAQTPPQTPSPRPSDTDPSLSIARATNVGRECCLEYFKGAIPSKKLVHWYRTSSECPRDAIVFVTVRARLICSDPENWLVKKAVRYLDSLKKSHRTTTQD</sequence>
<dbReference type="CDD" id="cd00272">
    <property type="entry name" value="Chemokine_CC"/>
    <property type="match status" value="1"/>
</dbReference>
<evidence type="ECO:0000256" key="10">
    <source>
        <dbReference type="RuleBase" id="RU361150"/>
    </source>
</evidence>
<evidence type="ECO:0000256" key="7">
    <source>
        <dbReference type="ARBA" id="ARBA00023157"/>
    </source>
</evidence>
<dbReference type="InterPro" id="IPR000827">
    <property type="entry name" value="Chemokine_CC_CS"/>
</dbReference>
<dbReference type="GO" id="GO:0006955">
    <property type="term" value="P:immune response"/>
    <property type="evidence" value="ECO:0007669"/>
    <property type="project" value="InterPro"/>
</dbReference>
<evidence type="ECO:0000256" key="8">
    <source>
        <dbReference type="ARBA" id="ARBA00023198"/>
    </source>
</evidence>
<dbReference type="InterPro" id="IPR036048">
    <property type="entry name" value="Interleukin_8-like_sf"/>
</dbReference>
<keyword evidence="6" id="KW-0732">Signal</keyword>
<protein>
    <recommendedName>
        <fullName evidence="10">C-C motif chemokine</fullName>
    </recommendedName>
</protein>
<feature type="region of interest" description="Disordered" evidence="11">
    <location>
        <begin position="1"/>
        <end position="45"/>
    </location>
</feature>
<evidence type="ECO:0000256" key="6">
    <source>
        <dbReference type="ARBA" id="ARBA00022729"/>
    </source>
</evidence>
<dbReference type="SMART" id="SM00199">
    <property type="entry name" value="SCY"/>
    <property type="match status" value="1"/>
</dbReference>
<comment type="similarity">
    <text evidence="2 10">Belongs to the intercrine beta (chemokine CC) family.</text>
</comment>
<dbReference type="GO" id="GO:0005615">
    <property type="term" value="C:extracellular space"/>
    <property type="evidence" value="ECO:0007669"/>
    <property type="project" value="UniProtKB-KW"/>
</dbReference>